<evidence type="ECO:0000313" key="2">
    <source>
        <dbReference type="EMBL" id="SEH04671.1"/>
    </source>
</evidence>
<proteinExistence type="inferred from homology"/>
<dbReference type="SUPFAM" id="SSF143120">
    <property type="entry name" value="YefM-like"/>
    <property type="match status" value="1"/>
</dbReference>
<dbReference type="Proteomes" id="UP000236724">
    <property type="component" value="Unassembled WGS sequence"/>
</dbReference>
<dbReference type="InterPro" id="IPR036165">
    <property type="entry name" value="YefM-like_sf"/>
</dbReference>
<reference evidence="2 3" key="1">
    <citation type="submission" date="2016-10" db="EMBL/GenBank/DDBJ databases">
        <authorList>
            <person name="de Groot N.N."/>
        </authorList>
    </citation>
    <scope>NUCLEOTIDE SEQUENCE [LARGE SCALE GENOMIC DNA]</scope>
    <source>
        <strain evidence="2">MBHS1</strain>
    </source>
</reference>
<dbReference type="RefSeq" id="WP_103918714.1">
    <property type="nucleotide sequence ID" value="NZ_FMSV02000077.1"/>
</dbReference>
<evidence type="ECO:0000256" key="1">
    <source>
        <dbReference type="ARBA" id="ARBA00009981"/>
    </source>
</evidence>
<keyword evidence="3" id="KW-1185">Reference proteome</keyword>
<name>A0A1H6F5K8_9GAMM</name>
<dbReference type="AlphaFoldDB" id="A0A1H6F5K8"/>
<gene>
    <name evidence="2" type="ORF">MBHS_00520</name>
</gene>
<organism evidence="2 3">
    <name type="scientific">Candidatus Venteria ishoeyi</name>
    <dbReference type="NCBI Taxonomy" id="1899563"/>
    <lineage>
        <taxon>Bacteria</taxon>
        <taxon>Pseudomonadati</taxon>
        <taxon>Pseudomonadota</taxon>
        <taxon>Gammaproteobacteria</taxon>
        <taxon>Thiotrichales</taxon>
        <taxon>Thiotrichaceae</taxon>
        <taxon>Venteria</taxon>
    </lineage>
</organism>
<evidence type="ECO:0008006" key="4">
    <source>
        <dbReference type="Google" id="ProtNLM"/>
    </source>
</evidence>
<sequence>MELHPQIIEKEGKNEFVVLPFKEFQALTALINDYEDLRELRKAKEEAKGEKGVPLKNMISELGL</sequence>
<dbReference type="OrthoDB" id="129597at2"/>
<comment type="similarity">
    <text evidence="1">Belongs to the phD/YefM antitoxin family.</text>
</comment>
<protein>
    <recommendedName>
        <fullName evidence="4">Antitoxin</fullName>
    </recommendedName>
</protein>
<evidence type="ECO:0000313" key="3">
    <source>
        <dbReference type="Proteomes" id="UP000236724"/>
    </source>
</evidence>
<accession>A0A1H6F5K8</accession>
<dbReference type="EMBL" id="FMSV02000077">
    <property type="protein sequence ID" value="SEH04671.1"/>
    <property type="molecule type" value="Genomic_DNA"/>
</dbReference>